<name>A0A6N8IPW6_9BURK</name>
<protein>
    <recommendedName>
        <fullName evidence="8">oligopeptidase A</fullName>
        <ecNumber evidence="8">3.4.24.70</ecNumber>
    </recommendedName>
</protein>
<evidence type="ECO:0000256" key="1">
    <source>
        <dbReference type="ARBA" id="ARBA00006040"/>
    </source>
</evidence>
<evidence type="ECO:0000256" key="6">
    <source>
        <dbReference type="ARBA" id="ARBA00023049"/>
    </source>
</evidence>
<proteinExistence type="inferred from homology"/>
<keyword evidence="6 9" id="KW-0482">Metalloprotease</keyword>
<evidence type="ECO:0000256" key="7">
    <source>
        <dbReference type="ARBA" id="ARBA00024603"/>
    </source>
</evidence>
<evidence type="ECO:0000256" key="2">
    <source>
        <dbReference type="ARBA" id="ARBA00022670"/>
    </source>
</evidence>
<keyword evidence="3 9" id="KW-0479">Metal-binding</keyword>
<evidence type="ECO:0000256" key="5">
    <source>
        <dbReference type="ARBA" id="ARBA00022833"/>
    </source>
</evidence>
<dbReference type="GO" id="GO:0046872">
    <property type="term" value="F:metal ion binding"/>
    <property type="evidence" value="ECO:0007669"/>
    <property type="project" value="UniProtKB-UniRule"/>
</dbReference>
<evidence type="ECO:0000256" key="8">
    <source>
        <dbReference type="ARBA" id="ARBA00026100"/>
    </source>
</evidence>
<dbReference type="Pfam" id="PF19310">
    <property type="entry name" value="TOP_N"/>
    <property type="match status" value="1"/>
</dbReference>
<dbReference type="CDD" id="cd06456">
    <property type="entry name" value="M3A_DCP"/>
    <property type="match status" value="1"/>
</dbReference>
<dbReference type="InterPro" id="IPR001567">
    <property type="entry name" value="Pept_M3A_M3B_dom"/>
</dbReference>
<dbReference type="Pfam" id="PF01432">
    <property type="entry name" value="Peptidase_M3"/>
    <property type="match status" value="1"/>
</dbReference>
<dbReference type="GO" id="GO:0004222">
    <property type="term" value="F:metalloendopeptidase activity"/>
    <property type="evidence" value="ECO:0007669"/>
    <property type="project" value="UniProtKB-EC"/>
</dbReference>
<dbReference type="Proteomes" id="UP000469385">
    <property type="component" value="Unassembled WGS sequence"/>
</dbReference>
<dbReference type="GO" id="GO:0006518">
    <property type="term" value="P:peptide metabolic process"/>
    <property type="evidence" value="ECO:0007669"/>
    <property type="project" value="TreeGrafter"/>
</dbReference>
<keyword evidence="13" id="KW-1185">Reference proteome</keyword>
<evidence type="ECO:0000259" key="11">
    <source>
        <dbReference type="Pfam" id="PF19310"/>
    </source>
</evidence>
<dbReference type="FunFam" id="3.40.390.10:FF:000009">
    <property type="entry name" value="Oligopeptidase A"/>
    <property type="match status" value="1"/>
</dbReference>
<dbReference type="SUPFAM" id="SSF55486">
    <property type="entry name" value="Metalloproteases ('zincins'), catalytic domain"/>
    <property type="match status" value="1"/>
</dbReference>
<evidence type="ECO:0000256" key="4">
    <source>
        <dbReference type="ARBA" id="ARBA00022801"/>
    </source>
</evidence>
<dbReference type="InterPro" id="IPR024077">
    <property type="entry name" value="Neurolysin/TOP_dom2"/>
</dbReference>
<sequence>MLANPLLDTHDLPLFDQIRPEHVAPAMDALLAEGEAALEAVVAPEFPADWTALAARLDCTTERLSRAFGAVGHLNSVADTPELRAAYNEVLPRVTEFWTRLGADERLYSKYKAIDPGSLNPEQRQALKNAVRNFVLGGAELQGAAKERFAAIQERQAEVAQKFSENALDATDAFAYYASREELAGVPEDTVQAARAAAEAEGKDGHKITLKMPSYLPVMQFAHDRGLRERVYRAYVTRASEQSPEEFRQFDNSDLIREILALRQEEAKLLGYPNFGEVSVVPKMAESPDQVIGFLRELAAKARPFAEKDVADMRAFAADRLGLRDPQAWDWSYIAEKLKEERYAFSEQEVKQYFTAPKVLAGLFKIVETLFEVVIRRDHAPVWNPGVEFYRIERERKDADAHVSTELVGQFYLDPSARNGKRGGAWMDDVRARWLRPDDGRLQTPVAHLVCNFADGVEGKPPLLTHDDVITLFHEAGHGLHHMLTRVNERDVSGISGVEWDAVELPSQFMENFCWEWSVLRHMTAHVDTGEPLPRELFDKMLAARNFQSGLATLRQVEFALFDMLLHTGHDPAGDFMAVLRQVRAEVAVLPAPAFSRTAHTFSHIFAGGYAAGYYSYKWAEVLSADAYAAFEETAGEDGSPSVETGRKYRQAILESGGSRPAMESFKAFRGREPSMDALLRHQGMA</sequence>
<feature type="domain" description="Peptidase M3A/M3B catalytic" evidence="10">
    <location>
        <begin position="219"/>
        <end position="684"/>
    </location>
</feature>
<dbReference type="AlphaFoldDB" id="A0A6N8IPW6"/>
<keyword evidence="4 9" id="KW-0378">Hydrolase</keyword>
<dbReference type="InterPro" id="IPR024079">
    <property type="entry name" value="MetalloPept_cat_dom_sf"/>
</dbReference>
<comment type="cofactor">
    <cofactor evidence="9">
        <name>Zn(2+)</name>
        <dbReference type="ChEBI" id="CHEBI:29105"/>
    </cofactor>
    <text evidence="9">Binds 1 zinc ion.</text>
</comment>
<feature type="domain" description="Oligopeptidase A N-terminal" evidence="11">
    <location>
        <begin position="30"/>
        <end position="146"/>
    </location>
</feature>
<evidence type="ECO:0000256" key="9">
    <source>
        <dbReference type="RuleBase" id="RU003435"/>
    </source>
</evidence>
<reference evidence="12 13" key="1">
    <citation type="submission" date="2019-12" db="EMBL/GenBank/DDBJ databases">
        <authorList>
            <person name="Huq M.A."/>
        </authorList>
    </citation>
    <scope>NUCLEOTIDE SEQUENCE [LARGE SCALE GENOMIC DNA]</scope>
    <source>
        <strain evidence="12 13">MAH-25</strain>
    </source>
</reference>
<dbReference type="RefSeq" id="WP_157396331.1">
    <property type="nucleotide sequence ID" value="NZ_WSEL01000003.1"/>
</dbReference>
<dbReference type="Gene3D" id="1.10.1370.10">
    <property type="entry name" value="Neurolysin, domain 3"/>
    <property type="match status" value="1"/>
</dbReference>
<evidence type="ECO:0000313" key="12">
    <source>
        <dbReference type="EMBL" id="MVQ28196.1"/>
    </source>
</evidence>
<dbReference type="InterPro" id="IPR045666">
    <property type="entry name" value="OpdA_N"/>
</dbReference>
<gene>
    <name evidence="12" type="ORF">GON04_01945</name>
</gene>
<dbReference type="PANTHER" id="PTHR11804">
    <property type="entry name" value="PROTEASE M3 THIMET OLIGOPEPTIDASE-RELATED"/>
    <property type="match status" value="1"/>
</dbReference>
<keyword evidence="5 9" id="KW-0862">Zinc</keyword>
<evidence type="ECO:0000313" key="13">
    <source>
        <dbReference type="Proteomes" id="UP000469385"/>
    </source>
</evidence>
<comment type="similarity">
    <text evidence="1 9">Belongs to the peptidase M3 family.</text>
</comment>
<dbReference type="GO" id="GO:0005829">
    <property type="term" value="C:cytosol"/>
    <property type="evidence" value="ECO:0007669"/>
    <property type="project" value="UniProtKB-ARBA"/>
</dbReference>
<dbReference type="InterPro" id="IPR034005">
    <property type="entry name" value="M3A_DCP"/>
</dbReference>
<dbReference type="PANTHER" id="PTHR11804:SF84">
    <property type="entry name" value="SACCHAROLYSIN"/>
    <property type="match status" value="1"/>
</dbReference>
<dbReference type="GO" id="GO:0006508">
    <property type="term" value="P:proteolysis"/>
    <property type="evidence" value="ECO:0007669"/>
    <property type="project" value="UniProtKB-KW"/>
</dbReference>
<dbReference type="InterPro" id="IPR045090">
    <property type="entry name" value="Pept_M3A_M3B"/>
</dbReference>
<dbReference type="Gene3D" id="3.40.390.10">
    <property type="entry name" value="Collagenase (Catalytic Domain)"/>
    <property type="match status" value="1"/>
</dbReference>
<dbReference type="EC" id="3.4.24.70" evidence="8"/>
<evidence type="ECO:0000256" key="3">
    <source>
        <dbReference type="ARBA" id="ARBA00022723"/>
    </source>
</evidence>
<organism evidence="12 13">
    <name type="scientific">Ramlibacter pinisoli</name>
    <dbReference type="NCBI Taxonomy" id="2682844"/>
    <lineage>
        <taxon>Bacteria</taxon>
        <taxon>Pseudomonadati</taxon>
        <taxon>Pseudomonadota</taxon>
        <taxon>Betaproteobacteria</taxon>
        <taxon>Burkholderiales</taxon>
        <taxon>Comamonadaceae</taxon>
        <taxon>Ramlibacter</taxon>
    </lineage>
</organism>
<comment type="catalytic activity">
    <reaction evidence="7">
        <text>Hydrolysis of oligopeptides, with broad specificity. Gly or Ala commonly occur as P1 or P1' residues, but more distant residues are also important, as is shown by the fact that Z-Gly-Pro-Gly-|-Gly-Pro-Ala is cleaved, but not Z-(Gly)(5).</text>
        <dbReference type="EC" id="3.4.24.70"/>
    </reaction>
</comment>
<dbReference type="EMBL" id="WSEL01000003">
    <property type="protein sequence ID" value="MVQ28196.1"/>
    <property type="molecule type" value="Genomic_DNA"/>
</dbReference>
<comment type="caution">
    <text evidence="12">The sequence shown here is derived from an EMBL/GenBank/DDBJ whole genome shotgun (WGS) entry which is preliminary data.</text>
</comment>
<keyword evidence="2 9" id="KW-0645">Protease</keyword>
<evidence type="ECO:0000259" key="10">
    <source>
        <dbReference type="Pfam" id="PF01432"/>
    </source>
</evidence>
<dbReference type="Gene3D" id="1.10.1370.40">
    <property type="match status" value="1"/>
</dbReference>
<accession>A0A6N8IPW6</accession>